<dbReference type="InterPro" id="IPR036465">
    <property type="entry name" value="vWFA_dom_sf"/>
</dbReference>
<name>A0A849I695_9HYPH</name>
<dbReference type="Proteomes" id="UP000564885">
    <property type="component" value="Unassembled WGS sequence"/>
</dbReference>
<evidence type="ECO:0000313" key="2">
    <source>
        <dbReference type="EMBL" id="NNM71929.1"/>
    </source>
</evidence>
<gene>
    <name evidence="2" type="ORF">HJG44_05905</name>
</gene>
<dbReference type="AlphaFoldDB" id="A0A849I695"/>
<evidence type="ECO:0000256" key="1">
    <source>
        <dbReference type="SAM" id="MobiDB-lite"/>
    </source>
</evidence>
<dbReference type="EMBL" id="JABEPP010000002">
    <property type="protein sequence ID" value="NNM71929.1"/>
    <property type="molecule type" value="Genomic_DNA"/>
</dbReference>
<keyword evidence="3" id="KW-1185">Reference proteome</keyword>
<accession>A0A849I695</accession>
<organism evidence="2 3">
    <name type="scientific">Enterovirga aerilata</name>
    <dbReference type="NCBI Taxonomy" id="2730920"/>
    <lineage>
        <taxon>Bacteria</taxon>
        <taxon>Pseudomonadati</taxon>
        <taxon>Pseudomonadota</taxon>
        <taxon>Alphaproteobacteria</taxon>
        <taxon>Hyphomicrobiales</taxon>
        <taxon>Methylobacteriaceae</taxon>
        <taxon>Enterovirga</taxon>
    </lineage>
</organism>
<sequence>MRWIAPRDRAATLSRMSKRNEPGPGALARQHAPTSSAGEISAFLSDARRLEAIAPERAGRLVFALDATMSRQPTWDLAAEVQAGMFESAAQIGGLAVQLVYYRGFGECRASRWVGDARELKAMMARISVRGGRTQIGRVLAHVRTEASRSPVAALVFVGDAFEEPIDPVCATAGELGLLNTKVFMFHEGGDPAAAGAFAEIARLAGGAAMRFDASAPASLASLLRAVAAYAAGGRAALQRLAQGDREARRLIAAMPQ</sequence>
<reference evidence="2 3" key="1">
    <citation type="submission" date="2020-04" db="EMBL/GenBank/DDBJ databases">
        <title>Enterovirga sp. isolate from soil.</title>
        <authorList>
            <person name="Chea S."/>
            <person name="Kim D.-U."/>
        </authorList>
    </citation>
    <scope>NUCLEOTIDE SEQUENCE [LARGE SCALE GENOMIC DNA]</scope>
    <source>
        <strain evidence="2 3">DB1703</strain>
    </source>
</reference>
<proteinExistence type="predicted"/>
<evidence type="ECO:0000313" key="3">
    <source>
        <dbReference type="Proteomes" id="UP000564885"/>
    </source>
</evidence>
<dbReference type="SUPFAM" id="SSF53300">
    <property type="entry name" value="vWA-like"/>
    <property type="match status" value="1"/>
</dbReference>
<comment type="caution">
    <text evidence="2">The sequence shown here is derived from an EMBL/GenBank/DDBJ whole genome shotgun (WGS) entry which is preliminary data.</text>
</comment>
<protein>
    <submittedName>
        <fullName evidence="2">VWA domain-containing protein</fullName>
    </submittedName>
</protein>
<feature type="region of interest" description="Disordered" evidence="1">
    <location>
        <begin position="14"/>
        <end position="34"/>
    </location>
</feature>